<keyword evidence="7" id="KW-0833">Ubl conjugation pathway</keyword>
<evidence type="ECO:0000256" key="9">
    <source>
        <dbReference type="ARBA" id="ARBA00038022"/>
    </source>
</evidence>
<evidence type="ECO:0000259" key="10">
    <source>
        <dbReference type="Pfam" id="PF23760"/>
    </source>
</evidence>
<evidence type="ECO:0000256" key="2">
    <source>
        <dbReference type="ARBA" id="ARBA00004496"/>
    </source>
</evidence>
<dbReference type="KEGG" id="hmg:100206282"/>
<dbReference type="Pfam" id="PF23760">
    <property type="entry name" value="Beta-prop_DCAF12"/>
    <property type="match status" value="1"/>
</dbReference>
<dbReference type="AlphaFoldDB" id="T2MBV9"/>
<keyword evidence="4" id="KW-0963">Cytoplasm</keyword>
<keyword evidence="8" id="KW-0539">Nucleus</keyword>
<dbReference type="PANTHER" id="PTHR19860">
    <property type="entry name" value="DDB1- AND CUL4-ASSOCIATED FACTOR 12-RELATED"/>
    <property type="match status" value="1"/>
</dbReference>
<dbReference type="OrthoDB" id="9610195at2759"/>
<reference evidence="11" key="1">
    <citation type="journal article" date="2013" name="Genome Biol. Evol.">
        <title>Punctuated emergences of genetic and phenotypic innovations in eumetazoan, bilaterian, euteleostome, and hominidae ancestors.</title>
        <authorList>
            <person name="Wenger Y."/>
            <person name="Galliot B."/>
        </authorList>
    </citation>
    <scope>NUCLEOTIDE SEQUENCE</scope>
    <source>
        <tissue evidence="11">Whole animals</tissue>
    </source>
</reference>
<dbReference type="EMBL" id="HAAD01003387">
    <property type="protein sequence ID" value="CDG69619.1"/>
    <property type="molecule type" value="mRNA"/>
</dbReference>
<accession>T2MBV9</accession>
<dbReference type="Gene3D" id="2.130.10.10">
    <property type="entry name" value="YVTN repeat-like/Quinoprotein amine dehydrogenase"/>
    <property type="match status" value="2"/>
</dbReference>
<dbReference type="InterPro" id="IPR056151">
    <property type="entry name" value="Beta-prop_DCAF12"/>
</dbReference>
<proteinExistence type="evidence at transcript level"/>
<name>T2MBV9_HYDVU</name>
<dbReference type="InterPro" id="IPR001680">
    <property type="entry name" value="WD40_rpt"/>
</dbReference>
<comment type="subcellular location">
    <subcellularLocation>
        <location evidence="2">Cytoplasm</location>
    </subcellularLocation>
    <subcellularLocation>
        <location evidence="1">Nucleus</location>
    </subcellularLocation>
</comment>
<evidence type="ECO:0000256" key="3">
    <source>
        <dbReference type="ARBA" id="ARBA00004906"/>
    </source>
</evidence>
<comment type="similarity">
    <text evidence="9">Belongs to the WD repeat DCAF12 family.</text>
</comment>
<evidence type="ECO:0000256" key="8">
    <source>
        <dbReference type="ARBA" id="ARBA00023242"/>
    </source>
</evidence>
<evidence type="ECO:0000256" key="1">
    <source>
        <dbReference type="ARBA" id="ARBA00004123"/>
    </source>
</evidence>
<evidence type="ECO:0000256" key="6">
    <source>
        <dbReference type="ARBA" id="ARBA00022737"/>
    </source>
</evidence>
<dbReference type="GO" id="GO:0005634">
    <property type="term" value="C:nucleus"/>
    <property type="evidence" value="ECO:0007669"/>
    <property type="project" value="UniProtKB-SubCell"/>
</dbReference>
<organism evidence="11">
    <name type="scientific">Hydra vulgaris</name>
    <name type="common">Hydra</name>
    <name type="synonym">Hydra attenuata</name>
    <dbReference type="NCBI Taxonomy" id="6087"/>
    <lineage>
        <taxon>Eukaryota</taxon>
        <taxon>Metazoa</taxon>
        <taxon>Cnidaria</taxon>
        <taxon>Hydrozoa</taxon>
        <taxon>Hydroidolina</taxon>
        <taxon>Anthoathecata</taxon>
        <taxon>Aplanulata</taxon>
        <taxon>Hydridae</taxon>
        <taxon>Hydra</taxon>
    </lineage>
</organism>
<dbReference type="GO" id="GO:0005737">
    <property type="term" value="C:cytoplasm"/>
    <property type="evidence" value="ECO:0007669"/>
    <property type="project" value="UniProtKB-SubCell"/>
</dbReference>
<dbReference type="PANTHER" id="PTHR19860:SF16">
    <property type="entry name" value="DDB1- AND CUL4-ASSOCIATED FACTOR 12"/>
    <property type="match status" value="1"/>
</dbReference>
<dbReference type="SMART" id="SM00320">
    <property type="entry name" value="WD40"/>
    <property type="match status" value="3"/>
</dbReference>
<gene>
    <name evidence="11" type="primary">DCAF12</name>
</gene>
<evidence type="ECO:0000256" key="4">
    <source>
        <dbReference type="ARBA" id="ARBA00022490"/>
    </source>
</evidence>
<evidence type="ECO:0000256" key="5">
    <source>
        <dbReference type="ARBA" id="ARBA00022574"/>
    </source>
</evidence>
<keyword evidence="6" id="KW-0677">Repeat</keyword>
<dbReference type="InterPro" id="IPR015943">
    <property type="entry name" value="WD40/YVTN_repeat-like_dom_sf"/>
</dbReference>
<feature type="domain" description="DDB1- and CUL4-associated factor 12 beta-propeller" evidence="10">
    <location>
        <begin position="38"/>
        <end position="389"/>
    </location>
</feature>
<dbReference type="SUPFAM" id="SSF50978">
    <property type="entry name" value="WD40 repeat-like"/>
    <property type="match status" value="1"/>
</dbReference>
<dbReference type="InterPro" id="IPR036322">
    <property type="entry name" value="WD40_repeat_dom_sf"/>
</dbReference>
<dbReference type="GO" id="GO:0080008">
    <property type="term" value="C:Cul4-RING E3 ubiquitin ligase complex"/>
    <property type="evidence" value="ECO:0007669"/>
    <property type="project" value="TreeGrafter"/>
</dbReference>
<dbReference type="InterPro" id="IPR051191">
    <property type="entry name" value="DCAF12"/>
</dbReference>
<keyword evidence="5" id="KW-0853">WD repeat</keyword>
<evidence type="ECO:0000313" key="11">
    <source>
        <dbReference type="EMBL" id="CDG69619.1"/>
    </source>
</evidence>
<sequence length="390" mass="43771">MKTQILNNNIFSYISLRQEYSNTKLVEAVRSRCISQRLPQAIQENELIFGNIDKIFAAQWLDELHVICGTKCNKLLVQNVISKQLWEIPTLKGSGTTPFPEKNCGIHSISINPSSTRLATGAQNPNGVAFYKLPGIEPIAVGEFHTDWLFTSSWIADDVIATGSRDKCLAFWVLKDNDQMDNAESSISFIKPAKTIERNKTLDKVRAMTYNPFYENLTTITSNGFVHIWDVNNFTQIVCHSLPFSKENVCIAHEKTNLLYAVGSLSHVSLLETRSARAVGSLCSTDQGAGVRSVSFNDTIVTIGTGYGSILFYDIRVNKMLENVDGVPFFHRAGRGWLRRDSVFREFFWETECYPNAVYAHSYQPTTMKLLTVGGPLALGLYGNYAAYWD</sequence>
<evidence type="ECO:0000256" key="7">
    <source>
        <dbReference type="ARBA" id="ARBA00022786"/>
    </source>
</evidence>
<comment type="pathway">
    <text evidence="3">Protein modification; protein ubiquitination.</text>
</comment>
<protein>
    <submittedName>
        <fullName evidence="11">DDB1-and CUL4-associated factor 12</fullName>
    </submittedName>
</protein>
<dbReference type="OMA" id="GGEQYGW"/>